<sequence>MGKKQPKLVLRESAVADATREWAPGAFLEMGAGTGHMSQLFLDRGFTGIAYDLGEDSREMIRANFAPYGDRARVIDSQALIHQAISFRSSGSMAAICCDH</sequence>
<evidence type="ECO:0000313" key="2">
    <source>
        <dbReference type="Proteomes" id="UP000291822"/>
    </source>
</evidence>
<evidence type="ECO:0008006" key="3">
    <source>
        <dbReference type="Google" id="ProtNLM"/>
    </source>
</evidence>
<comment type="caution">
    <text evidence="1">The sequence shown here is derived from an EMBL/GenBank/DDBJ whole genome shotgun (WGS) entry which is preliminary data.</text>
</comment>
<keyword evidence="2" id="KW-1185">Reference proteome</keyword>
<dbReference type="SUPFAM" id="SSF53335">
    <property type="entry name" value="S-adenosyl-L-methionine-dependent methyltransferases"/>
    <property type="match status" value="1"/>
</dbReference>
<evidence type="ECO:0000313" key="1">
    <source>
        <dbReference type="EMBL" id="TCI12270.1"/>
    </source>
</evidence>
<dbReference type="Proteomes" id="UP000291822">
    <property type="component" value="Unassembled WGS sequence"/>
</dbReference>
<organism evidence="1 2">
    <name type="scientific">Dyella soli</name>
    <dbReference type="NCBI Taxonomy" id="522319"/>
    <lineage>
        <taxon>Bacteria</taxon>
        <taxon>Pseudomonadati</taxon>
        <taxon>Pseudomonadota</taxon>
        <taxon>Gammaproteobacteria</taxon>
        <taxon>Lysobacterales</taxon>
        <taxon>Rhodanobacteraceae</taxon>
        <taxon>Dyella</taxon>
    </lineage>
</organism>
<reference evidence="1 2" key="1">
    <citation type="submission" date="2019-02" db="EMBL/GenBank/DDBJ databases">
        <title>Dyella amyloliquefaciens sp. nov., isolated from forest soil.</title>
        <authorList>
            <person name="Gao Z.-H."/>
            <person name="Qiu L.-H."/>
        </authorList>
    </citation>
    <scope>NUCLEOTIDE SEQUENCE [LARGE SCALE GENOMIC DNA]</scope>
    <source>
        <strain evidence="1 2">KACC 12747</strain>
    </source>
</reference>
<dbReference type="InterPro" id="IPR029063">
    <property type="entry name" value="SAM-dependent_MTases_sf"/>
</dbReference>
<accession>A0A4R0Z1X2</accession>
<name>A0A4R0Z1X2_9GAMM</name>
<dbReference type="EMBL" id="SJTG01000001">
    <property type="protein sequence ID" value="TCI12270.1"/>
    <property type="molecule type" value="Genomic_DNA"/>
</dbReference>
<dbReference type="AlphaFoldDB" id="A0A4R0Z1X2"/>
<gene>
    <name evidence="1" type="ORF">EZM97_02625</name>
</gene>
<protein>
    <recommendedName>
        <fullName evidence="3">Class I SAM-dependent methyltransferase</fullName>
    </recommendedName>
</protein>
<dbReference type="Gene3D" id="3.40.50.150">
    <property type="entry name" value="Vaccinia Virus protein VP39"/>
    <property type="match status" value="1"/>
</dbReference>
<proteinExistence type="predicted"/>
<dbReference type="RefSeq" id="WP_131150947.1">
    <property type="nucleotide sequence ID" value="NZ_SJTG01000001.1"/>
</dbReference>